<reference evidence="6" key="1">
    <citation type="submission" date="2021-01" db="UniProtKB">
        <authorList>
            <consortium name="EnsemblMetazoa"/>
        </authorList>
    </citation>
    <scope>IDENTIFICATION</scope>
</reference>
<accession>A0A7M5WQY3</accession>
<feature type="transmembrane region" description="Helical" evidence="5">
    <location>
        <begin position="155"/>
        <end position="174"/>
    </location>
</feature>
<organism evidence="6 7">
    <name type="scientific">Clytia hemisphaerica</name>
    <dbReference type="NCBI Taxonomy" id="252671"/>
    <lineage>
        <taxon>Eukaryota</taxon>
        <taxon>Metazoa</taxon>
        <taxon>Cnidaria</taxon>
        <taxon>Hydrozoa</taxon>
        <taxon>Hydroidolina</taxon>
        <taxon>Leptothecata</taxon>
        <taxon>Obeliida</taxon>
        <taxon>Clytiidae</taxon>
        <taxon>Clytia</taxon>
    </lineage>
</organism>
<dbReference type="GO" id="GO:0016020">
    <property type="term" value="C:membrane"/>
    <property type="evidence" value="ECO:0007669"/>
    <property type="project" value="UniProtKB-SubCell"/>
</dbReference>
<protein>
    <submittedName>
        <fullName evidence="6">Uncharacterized protein</fullName>
    </submittedName>
</protein>
<evidence type="ECO:0000256" key="1">
    <source>
        <dbReference type="ARBA" id="ARBA00004141"/>
    </source>
</evidence>
<keyword evidence="2 5" id="KW-0812">Transmembrane</keyword>
<dbReference type="EnsemblMetazoa" id="CLYHEMT003745.1">
    <property type="protein sequence ID" value="CLYHEMP003745.1"/>
    <property type="gene ID" value="CLYHEMG003745"/>
</dbReference>
<dbReference type="Gene3D" id="1.20.140.150">
    <property type="match status" value="1"/>
</dbReference>
<evidence type="ECO:0000313" key="6">
    <source>
        <dbReference type="EnsemblMetazoa" id="CLYHEMP003745.1"/>
    </source>
</evidence>
<dbReference type="AlphaFoldDB" id="A0A7M5WQY3"/>
<feature type="transmembrane region" description="Helical" evidence="5">
    <location>
        <begin position="115"/>
        <end position="135"/>
    </location>
</feature>
<comment type="subcellular location">
    <subcellularLocation>
        <location evidence="1">Membrane</location>
        <topology evidence="1">Multi-pass membrane protein</topology>
    </subcellularLocation>
</comment>
<dbReference type="Proteomes" id="UP000594262">
    <property type="component" value="Unplaced"/>
</dbReference>
<feature type="transmembrane region" description="Helical" evidence="5">
    <location>
        <begin position="83"/>
        <end position="103"/>
    </location>
</feature>
<keyword evidence="7" id="KW-1185">Reference proteome</keyword>
<evidence type="ECO:0000256" key="5">
    <source>
        <dbReference type="SAM" id="Phobius"/>
    </source>
</evidence>
<dbReference type="GeneID" id="136797560"/>
<evidence type="ECO:0000256" key="2">
    <source>
        <dbReference type="ARBA" id="ARBA00022692"/>
    </source>
</evidence>
<evidence type="ECO:0000313" key="7">
    <source>
        <dbReference type="Proteomes" id="UP000594262"/>
    </source>
</evidence>
<dbReference type="RefSeq" id="XP_066910244.1">
    <property type="nucleotide sequence ID" value="XM_067054143.1"/>
</dbReference>
<dbReference type="InterPro" id="IPR004031">
    <property type="entry name" value="PMP22/EMP/MP20/Claudin"/>
</dbReference>
<keyword evidence="3 5" id="KW-1133">Transmembrane helix</keyword>
<proteinExistence type="predicted"/>
<dbReference type="OrthoDB" id="6017752at2759"/>
<evidence type="ECO:0000256" key="4">
    <source>
        <dbReference type="ARBA" id="ARBA00023136"/>
    </source>
</evidence>
<dbReference type="Pfam" id="PF00822">
    <property type="entry name" value="PMP22_Claudin"/>
    <property type="match status" value="1"/>
</dbReference>
<sequence>MPKIKYGARFTKERLILYVAVAVSFFCIALCNATSSWLLKDWLKDDVFGDEYHGLWKVCYDRPNRGLTSSCFERVGDIYLNNVRSGMCLSFLLYAVVLGYLIAMQFRSDLQLTPIGLCLIISSLSALFSLTLFIATQDIPRVHWLFTIKYGYSFGFGWFGMLLSIITGVVCISLPKID</sequence>
<evidence type="ECO:0000256" key="3">
    <source>
        <dbReference type="ARBA" id="ARBA00022989"/>
    </source>
</evidence>
<name>A0A7M5WQY3_9CNID</name>
<keyword evidence="4 5" id="KW-0472">Membrane</keyword>
<feature type="transmembrane region" description="Helical" evidence="5">
    <location>
        <begin position="15"/>
        <end position="39"/>
    </location>
</feature>